<sequence>MVEGGAAWEFLPPAPGREGDQGWVIGPCWFFCDHQVTPVTWIGAVSTAGAHAPLYACRPCLTQLHAMTWDYAEAMLSAPIDANGRPVVPYGDPTRNRPAPPVRWLATALHPARTAFGSRLRRLLGALPRG</sequence>
<protein>
    <submittedName>
        <fullName evidence="1">Uncharacterized protein</fullName>
    </submittedName>
</protein>
<gene>
    <name evidence="1" type="ORF">EBN88_25560</name>
</gene>
<name>A0A3M2L3S1_9ACTN</name>
<accession>A0A3M2L3S1</accession>
<keyword evidence="2" id="KW-1185">Reference proteome</keyword>
<comment type="caution">
    <text evidence="1">The sequence shown here is derived from an EMBL/GenBank/DDBJ whole genome shotgun (WGS) entry which is preliminary data.</text>
</comment>
<evidence type="ECO:0000313" key="2">
    <source>
        <dbReference type="Proteomes" id="UP000278673"/>
    </source>
</evidence>
<evidence type="ECO:0000313" key="1">
    <source>
        <dbReference type="EMBL" id="RMI31626.1"/>
    </source>
</evidence>
<proteinExistence type="predicted"/>
<dbReference type="AlphaFoldDB" id="A0A3M2L3S1"/>
<dbReference type="RefSeq" id="WP_122399417.1">
    <property type="nucleotide sequence ID" value="NZ_RFFJ01000212.1"/>
</dbReference>
<organism evidence="1 2">
    <name type="scientific">Streptomyces triticirhizae</name>
    <dbReference type="NCBI Taxonomy" id="2483353"/>
    <lineage>
        <taxon>Bacteria</taxon>
        <taxon>Bacillati</taxon>
        <taxon>Actinomycetota</taxon>
        <taxon>Actinomycetes</taxon>
        <taxon>Kitasatosporales</taxon>
        <taxon>Streptomycetaceae</taxon>
        <taxon>Streptomyces</taxon>
    </lineage>
</organism>
<dbReference type="EMBL" id="RFFJ01000212">
    <property type="protein sequence ID" value="RMI31626.1"/>
    <property type="molecule type" value="Genomic_DNA"/>
</dbReference>
<dbReference type="Proteomes" id="UP000278673">
    <property type="component" value="Unassembled WGS sequence"/>
</dbReference>
<reference evidence="1 2" key="1">
    <citation type="submission" date="2018-10" db="EMBL/GenBank/DDBJ databases">
        <title>Isolation, diversity and antifungal activity of actinobacteria from wheat.</title>
        <authorList>
            <person name="Han C."/>
        </authorList>
    </citation>
    <scope>NUCLEOTIDE SEQUENCE [LARGE SCALE GENOMIC DNA]</scope>
    <source>
        <strain evidence="1 2">NEAU-YY642</strain>
    </source>
</reference>